<dbReference type="Proteomes" id="UP001157502">
    <property type="component" value="Chromosome 21"/>
</dbReference>
<gene>
    <name evidence="1" type="ORF">DPEC_G00244850</name>
</gene>
<reference evidence="1" key="1">
    <citation type="submission" date="2021-05" db="EMBL/GenBank/DDBJ databases">
        <authorList>
            <person name="Pan Q."/>
            <person name="Jouanno E."/>
            <person name="Zahm M."/>
            <person name="Klopp C."/>
            <person name="Cabau C."/>
            <person name="Louis A."/>
            <person name="Berthelot C."/>
            <person name="Parey E."/>
            <person name="Roest Crollius H."/>
            <person name="Montfort J."/>
            <person name="Robinson-Rechavi M."/>
            <person name="Bouchez O."/>
            <person name="Lampietro C."/>
            <person name="Lopez Roques C."/>
            <person name="Donnadieu C."/>
            <person name="Postlethwait J."/>
            <person name="Bobe J."/>
            <person name="Dillon D."/>
            <person name="Chandos A."/>
            <person name="von Hippel F."/>
            <person name="Guiguen Y."/>
        </authorList>
    </citation>
    <scope>NUCLEOTIDE SEQUENCE</scope>
    <source>
        <strain evidence="1">YG-Jan2019</strain>
    </source>
</reference>
<dbReference type="EMBL" id="CM055748">
    <property type="protein sequence ID" value="KAJ7995466.1"/>
    <property type="molecule type" value="Genomic_DNA"/>
</dbReference>
<evidence type="ECO:0000313" key="2">
    <source>
        <dbReference type="Proteomes" id="UP001157502"/>
    </source>
</evidence>
<evidence type="ECO:0000313" key="1">
    <source>
        <dbReference type="EMBL" id="KAJ7995466.1"/>
    </source>
</evidence>
<comment type="caution">
    <text evidence="1">The sequence shown here is derived from an EMBL/GenBank/DDBJ whole genome shotgun (WGS) entry which is preliminary data.</text>
</comment>
<protein>
    <submittedName>
        <fullName evidence="1">Uncharacterized protein</fullName>
    </submittedName>
</protein>
<organism evidence="1 2">
    <name type="scientific">Dallia pectoralis</name>
    <name type="common">Alaska blackfish</name>
    <dbReference type="NCBI Taxonomy" id="75939"/>
    <lineage>
        <taxon>Eukaryota</taxon>
        <taxon>Metazoa</taxon>
        <taxon>Chordata</taxon>
        <taxon>Craniata</taxon>
        <taxon>Vertebrata</taxon>
        <taxon>Euteleostomi</taxon>
        <taxon>Actinopterygii</taxon>
        <taxon>Neopterygii</taxon>
        <taxon>Teleostei</taxon>
        <taxon>Protacanthopterygii</taxon>
        <taxon>Esociformes</taxon>
        <taxon>Umbridae</taxon>
        <taxon>Dallia</taxon>
    </lineage>
</organism>
<name>A0ACC2FVU9_DALPE</name>
<accession>A0ACC2FVU9</accession>
<keyword evidence="2" id="KW-1185">Reference proteome</keyword>
<sequence>MPLTPRRTSGPDVSNAEMRGGTTATAGDVGTTKTRRTLCELVKEEMFAWIVTAVVLSRFRRIGSEGRRDSATFPGHLLRTPTLKQLPNRTTLDTLQAGMCQAAIGCESQAQEEKAET</sequence>
<proteinExistence type="predicted"/>